<keyword evidence="3 4" id="KW-0808">Transferase</keyword>
<reference evidence="7" key="1">
    <citation type="submission" date="2022-12" db="EMBL/GenBank/DDBJ databases">
        <title>Draft genome assemblies for two species of Escallonia (Escalloniales).</title>
        <authorList>
            <person name="Chanderbali A."/>
            <person name="Dervinis C."/>
            <person name="Anghel I."/>
            <person name="Soltis D."/>
            <person name="Soltis P."/>
            <person name="Zapata F."/>
        </authorList>
    </citation>
    <scope>NUCLEOTIDE SEQUENCE</scope>
    <source>
        <strain evidence="7">UCBG92.1500</strain>
        <tissue evidence="7">Leaf</tissue>
    </source>
</reference>
<dbReference type="CDD" id="cd03784">
    <property type="entry name" value="GT1_Gtf-like"/>
    <property type="match status" value="1"/>
</dbReference>
<protein>
    <recommendedName>
        <fullName evidence="5">Glycosyltransferase</fullName>
        <ecNumber evidence="5">2.4.1.-</ecNumber>
    </recommendedName>
</protein>
<dbReference type="Gene3D" id="3.40.50.2000">
    <property type="entry name" value="Glycogen Phosphorylase B"/>
    <property type="match status" value="2"/>
</dbReference>
<accession>A0AA88URK0</accession>
<keyword evidence="8" id="KW-1185">Reference proteome</keyword>
<evidence type="ECO:0000313" key="7">
    <source>
        <dbReference type="EMBL" id="KAK2994784.1"/>
    </source>
</evidence>
<dbReference type="InterPro" id="IPR035595">
    <property type="entry name" value="UDP_glycos_trans_CS"/>
</dbReference>
<dbReference type="PANTHER" id="PTHR48046">
    <property type="entry name" value="UDP-GLYCOSYLTRANSFERASE 72E1"/>
    <property type="match status" value="1"/>
</dbReference>
<comment type="similarity">
    <text evidence="1 4">Belongs to the UDP-glycosyltransferase family.</text>
</comment>
<dbReference type="GO" id="GO:0008194">
    <property type="term" value="F:UDP-glycosyltransferase activity"/>
    <property type="evidence" value="ECO:0007669"/>
    <property type="project" value="InterPro"/>
</dbReference>
<sequence>MNYIQTPRTIHKPSDQKSNKTSGKRDSSTPSSHREAMKPHVAFLSSPGMGHIIPLLELAKRLALHHGFKVTFLVITTTTESSAVQDQLLRFPTFPPHLHIHHLPPVQLSTIVTPDMPFLTRLCTTVRHSLQSLRSTLLQLGRPKALVIDIFTTEAFDVCKDLSIPVYSFFTASTALLAFSLYLPKLDDEVEGEFVHLPEPVRVPGCKPICTEDLLEQVRNRKIDDYKWYLFHASRLPMAEGIFVNTWNDLDPDRLRALNHEPFFRDIPMPPVHPVGPLIKRDEPVAGNTDAVAVLKWMDDQPCNSVLLVALGSGGTLTTEQLTELAWGLEMSQQRFVLVARKPNEASASAAFFDTGRDANEPASYLPEEFMKRTRKSGLVVPSWLPQVAVLGHKSTAAFLSHCGWNSTLESVVNGVPMIAWPLYAEQRMNATVMAEEVGVAVKPAVAPGERVIRREEVERVVRLVMEGGKGEAMRRRARELQESARQALDSGGGSSHEALCRVTDSWKSQQ</sequence>
<evidence type="ECO:0000256" key="2">
    <source>
        <dbReference type="ARBA" id="ARBA00022676"/>
    </source>
</evidence>
<evidence type="ECO:0000313" key="8">
    <source>
        <dbReference type="Proteomes" id="UP001187471"/>
    </source>
</evidence>
<dbReference type="AlphaFoldDB" id="A0AA88URK0"/>
<dbReference type="PANTHER" id="PTHR48046:SF4">
    <property type="entry name" value="GLYCOSYLTRANSFERASE"/>
    <property type="match status" value="1"/>
</dbReference>
<dbReference type="PROSITE" id="PS00375">
    <property type="entry name" value="UDPGT"/>
    <property type="match status" value="1"/>
</dbReference>
<name>A0AA88URK0_9ASTE</name>
<evidence type="ECO:0000256" key="1">
    <source>
        <dbReference type="ARBA" id="ARBA00009995"/>
    </source>
</evidence>
<evidence type="ECO:0000256" key="6">
    <source>
        <dbReference type="SAM" id="MobiDB-lite"/>
    </source>
</evidence>
<dbReference type="EC" id="2.4.1.-" evidence="5"/>
<keyword evidence="2 4" id="KW-0328">Glycosyltransferase</keyword>
<evidence type="ECO:0000256" key="4">
    <source>
        <dbReference type="RuleBase" id="RU003718"/>
    </source>
</evidence>
<dbReference type="FunFam" id="3.40.50.2000:FF:000054">
    <property type="entry name" value="Glycosyltransferase"/>
    <property type="match status" value="1"/>
</dbReference>
<feature type="compositionally biased region" description="Basic and acidic residues" evidence="6">
    <location>
        <begin position="12"/>
        <end position="37"/>
    </location>
</feature>
<evidence type="ECO:0000256" key="3">
    <source>
        <dbReference type="ARBA" id="ARBA00022679"/>
    </source>
</evidence>
<dbReference type="InterPro" id="IPR002213">
    <property type="entry name" value="UDP_glucos_trans"/>
</dbReference>
<feature type="region of interest" description="Disordered" evidence="6">
    <location>
        <begin position="1"/>
        <end position="37"/>
    </location>
</feature>
<dbReference type="EMBL" id="JAVXUO010000170">
    <property type="protein sequence ID" value="KAK2994784.1"/>
    <property type="molecule type" value="Genomic_DNA"/>
</dbReference>
<feature type="region of interest" description="Disordered" evidence="6">
    <location>
        <begin position="480"/>
        <end position="511"/>
    </location>
</feature>
<organism evidence="7 8">
    <name type="scientific">Escallonia rubra</name>
    <dbReference type="NCBI Taxonomy" id="112253"/>
    <lineage>
        <taxon>Eukaryota</taxon>
        <taxon>Viridiplantae</taxon>
        <taxon>Streptophyta</taxon>
        <taxon>Embryophyta</taxon>
        <taxon>Tracheophyta</taxon>
        <taxon>Spermatophyta</taxon>
        <taxon>Magnoliopsida</taxon>
        <taxon>eudicotyledons</taxon>
        <taxon>Gunneridae</taxon>
        <taxon>Pentapetalae</taxon>
        <taxon>asterids</taxon>
        <taxon>campanulids</taxon>
        <taxon>Escalloniales</taxon>
        <taxon>Escalloniaceae</taxon>
        <taxon>Escallonia</taxon>
    </lineage>
</organism>
<dbReference type="Pfam" id="PF00201">
    <property type="entry name" value="UDPGT"/>
    <property type="match status" value="1"/>
</dbReference>
<gene>
    <name evidence="7" type="ORF">RJ640_021016</name>
</gene>
<evidence type="ECO:0000256" key="5">
    <source>
        <dbReference type="RuleBase" id="RU362057"/>
    </source>
</evidence>
<dbReference type="SUPFAM" id="SSF53756">
    <property type="entry name" value="UDP-Glycosyltransferase/glycogen phosphorylase"/>
    <property type="match status" value="1"/>
</dbReference>
<comment type="caution">
    <text evidence="7">The sequence shown here is derived from an EMBL/GenBank/DDBJ whole genome shotgun (WGS) entry which is preliminary data.</text>
</comment>
<dbReference type="Proteomes" id="UP001187471">
    <property type="component" value="Unassembled WGS sequence"/>
</dbReference>
<dbReference type="FunFam" id="3.40.50.2000:FF:000051">
    <property type="entry name" value="Glycosyltransferase"/>
    <property type="match status" value="1"/>
</dbReference>
<proteinExistence type="inferred from homology"/>